<organism evidence="1 2">
    <name type="scientific">Leifsonia shinshuensis</name>
    <dbReference type="NCBI Taxonomy" id="150026"/>
    <lineage>
        <taxon>Bacteria</taxon>
        <taxon>Bacillati</taxon>
        <taxon>Actinomycetota</taxon>
        <taxon>Actinomycetes</taxon>
        <taxon>Micrococcales</taxon>
        <taxon>Microbacteriaceae</taxon>
        <taxon>Leifsonia</taxon>
    </lineage>
</organism>
<dbReference type="Proteomes" id="UP000515511">
    <property type="component" value="Chromosome"/>
</dbReference>
<name>A0A7G6Y750_9MICO</name>
<dbReference type="EMBL" id="CP043641">
    <property type="protein sequence ID" value="QNE34315.1"/>
    <property type="molecule type" value="Genomic_DNA"/>
</dbReference>
<evidence type="ECO:0000313" key="2">
    <source>
        <dbReference type="Proteomes" id="UP000515511"/>
    </source>
</evidence>
<evidence type="ECO:0000313" key="1">
    <source>
        <dbReference type="EMBL" id="QNE34315.1"/>
    </source>
</evidence>
<reference evidence="2" key="1">
    <citation type="submission" date="2019-09" db="EMBL/GenBank/DDBJ databases">
        <title>Antimicrobial potential of Antarctic Bacteria.</title>
        <authorList>
            <person name="Benaud N."/>
            <person name="Edwards R.J."/>
            <person name="Ferrari B.C."/>
        </authorList>
    </citation>
    <scope>NUCLEOTIDE SEQUENCE [LARGE SCALE GENOMIC DNA]</scope>
    <source>
        <strain evidence="2">INR9</strain>
    </source>
</reference>
<dbReference type="KEGG" id="lse:F1C12_03610"/>
<gene>
    <name evidence="1" type="ORF">F1C12_03610</name>
</gene>
<protein>
    <submittedName>
        <fullName evidence="1">Uncharacterized protein</fullName>
    </submittedName>
</protein>
<sequence>MRAQIGFQEYAAKIVAQERQDLRHAFLESTDYAAGNLEVHGSGLRNVVEWMETRAEFPALRVIFEQGLEDAVRLLNSIDAHTEAIELLFRSGRGHTPAASTLLRAVHEAVVVLCYLYDSEVPPAQSVARLAAYKIDSVQGNESTLAEFGRDASPKDLKRVQESTDGIKAFFAENGFVLGATKEPSRLCPSVSFEGERAQVRLKTTELAKTYLPDETYGWVIASGAVHSKPWFLPSTVDGFTEDAMAHPDESAATVLFSLLYAAGVLANTLRAHSGFDTTSAERRAFTRLKAAVARLDGTPFSPIDLETYKARGKSSAQRPPDGHVGAGLIRPGREYGLL</sequence>
<dbReference type="RefSeq" id="WP_185277481.1">
    <property type="nucleotide sequence ID" value="NZ_CP043641.1"/>
</dbReference>
<dbReference type="AlphaFoldDB" id="A0A7G6Y750"/>
<proteinExistence type="predicted"/>
<accession>A0A7G6Y750</accession>